<accession>A0ACC6JIA0</accession>
<keyword evidence="1" id="KW-0378">Hydrolase</keyword>
<dbReference type="EC" id="3.6.4.13" evidence="1"/>
<comment type="caution">
    <text evidence="1">The sequence shown here is derived from an EMBL/GenBank/DDBJ whole genome shotgun (WGS) entry which is preliminary data.</text>
</comment>
<proteinExistence type="predicted"/>
<dbReference type="EMBL" id="JAVDSD010000002">
    <property type="protein sequence ID" value="MDR6606262.1"/>
    <property type="molecule type" value="Genomic_DNA"/>
</dbReference>
<keyword evidence="2" id="KW-1185">Reference proteome</keyword>
<organism evidence="1 2">
    <name type="scientific">Pseudomonas synxantha</name>
    <dbReference type="NCBI Taxonomy" id="47883"/>
    <lineage>
        <taxon>Bacteria</taxon>
        <taxon>Pseudomonadati</taxon>
        <taxon>Pseudomonadota</taxon>
        <taxon>Gammaproteobacteria</taxon>
        <taxon>Pseudomonadales</taxon>
        <taxon>Pseudomonadaceae</taxon>
        <taxon>Pseudomonas</taxon>
    </lineage>
</organism>
<reference evidence="1" key="1">
    <citation type="submission" date="2023-07" db="EMBL/GenBank/DDBJ databases">
        <title>Sorghum-associated microbial communities from plants grown in Nebraska, USA.</title>
        <authorList>
            <person name="Schachtman D."/>
        </authorList>
    </citation>
    <scope>NUCLEOTIDE SEQUENCE</scope>
    <source>
        <strain evidence="1">BE46</strain>
    </source>
</reference>
<evidence type="ECO:0000313" key="2">
    <source>
        <dbReference type="Proteomes" id="UP001259420"/>
    </source>
</evidence>
<keyword evidence="1" id="KW-0067">ATP-binding</keyword>
<protein>
    <submittedName>
        <fullName evidence="1">ATP-dependent RNA helicase RhlE</fullName>
        <ecNumber evidence="1">3.6.4.13</ecNumber>
    </submittedName>
</protein>
<keyword evidence="1" id="KW-0347">Helicase</keyword>
<keyword evidence="1" id="KW-0547">Nucleotide-binding</keyword>
<dbReference type="Proteomes" id="UP001259420">
    <property type="component" value="Unassembled WGS sequence"/>
</dbReference>
<gene>
    <name evidence="1" type="ORF">J2X87_001327</name>
</gene>
<evidence type="ECO:0000313" key="1">
    <source>
        <dbReference type="EMBL" id="MDR6606262.1"/>
    </source>
</evidence>
<sequence>MSFASLGLSEALVRAIEAAGYTEPTPVQQRAIPAVLQGRDLMVAAQTGTGKTGGFALPILERLFPNGHPDKSQRHGPRQPRVLVLTPTRELAAQVHESFKVYARDLKFVSACIFGGVGMNPQVQAMSRGVDVLVACPGRLLDLAGQGSVDLSHVEILVLDEADRMLDMGFVHDVKKVLARLPAKRQNLLFSATFSKDITDLAGKLLHNPERIEVTPPNTTVERIEQRVFRLAASHKRSLLAHLITAGAWEQVLVFTRTKHGANRLAEYLDKHGLSAVAIHGNKSQNARTKALADFKAGTVRILVATDIAARGLDIDQLPHVVNFELPNVDEDYVHRIGRTGRAGRSGEAISLVAPDEEKLLKSIERMTKQKIADGDLMGFDASAVEAEKPEVRERPDMRNPRNPRGPRGDGPNGSGGGRKDKGKDKGKEKPAGERGERPARQQKPREGTPAREQRQPSQAPRAAADRAPDEFLDDDIDNFGNRVDYVPQQKPAQGRGRRPGAPAQGTAAGSGAPRSGKPQGRQNGPRNSDGATTGTPPAKRNGPRSGAPRDGQARREDSRNRRPARDDQPRSEPAVQNPRGPAPKIMHKESKADRFPTPEQLDQLPSRPRGEKPALLTRNR</sequence>
<name>A0ACC6JIA0_9PSED</name>